<evidence type="ECO:0000313" key="9">
    <source>
        <dbReference type="Proteomes" id="UP000044938"/>
    </source>
</evidence>
<gene>
    <name evidence="3" type="ORF">ERS007657_03150</name>
    <name evidence="5" type="ORF">ERS007679_04449</name>
    <name evidence="2" type="ORF">ERS007681_03454</name>
    <name evidence="6" type="ORF">ERS007720_03713</name>
    <name evidence="7" type="ORF">ERS007739_02324</name>
    <name evidence="4" type="ORF">ERS027646_02828</name>
</gene>
<reference evidence="7" key="2">
    <citation type="submission" date="2015-03" db="EMBL/GenBank/DDBJ databases">
        <authorList>
            <consortium name="Pathogen Informatics"/>
            <person name="Murphy D."/>
        </authorList>
    </citation>
    <scope>NUCLEOTIDE SEQUENCE</scope>
    <source>
        <strain evidence="7">N09902308</strain>
    </source>
</reference>
<organism evidence="3 11">
    <name type="scientific">Mycobacterium tuberculosis</name>
    <dbReference type="NCBI Taxonomy" id="1773"/>
    <lineage>
        <taxon>Bacteria</taxon>
        <taxon>Bacillati</taxon>
        <taxon>Actinomycetota</taxon>
        <taxon>Actinomycetes</taxon>
        <taxon>Mycobacteriales</taxon>
        <taxon>Mycobacteriaceae</taxon>
        <taxon>Mycobacterium</taxon>
        <taxon>Mycobacterium tuberculosis complex</taxon>
    </lineage>
</organism>
<evidence type="ECO:0000313" key="7">
    <source>
        <dbReference type="EMBL" id="COY24994.1"/>
    </source>
</evidence>
<evidence type="ECO:0000313" key="3">
    <source>
        <dbReference type="EMBL" id="CFR94481.1"/>
    </source>
</evidence>
<name>A0A654U426_MYCTX</name>
<keyword evidence="1" id="KW-0812">Transmembrane</keyword>
<protein>
    <submittedName>
        <fullName evidence="3">Uncharacterized protein</fullName>
    </submittedName>
</protein>
<reference evidence="8 9" key="1">
    <citation type="submission" date="2015-03" db="EMBL/GenBank/DDBJ databases">
        <authorList>
            <consortium name="Pathogen Informatics"/>
        </authorList>
    </citation>
    <scope>NUCLEOTIDE SEQUENCE [LARGE SCALE GENOMIC DNA]</scope>
    <source>
        <strain evidence="4 13">Bir 172</strain>
        <strain evidence="3 11">C09601061</strain>
        <strain evidence="5 10">G09801536</strain>
        <strain evidence="2 12">G09901357</strain>
        <strain evidence="6 9">M09401471</strain>
        <strain evidence="8">N09902308</strain>
    </source>
</reference>
<sequence>MLGCLANLCVAEQVLQLANAGLLLALLLAGGVVSAVLAQVAFFAAVVDFGGDDRAIRNQLVELCFESVM</sequence>
<dbReference type="Proteomes" id="UP000045842">
    <property type="component" value="Unassembled WGS sequence"/>
</dbReference>
<evidence type="ECO:0000313" key="8">
    <source>
        <dbReference type="Proteomes" id="UP000039021"/>
    </source>
</evidence>
<dbReference type="EMBL" id="CSBK01001043">
    <property type="protein sequence ID" value="COY24994.1"/>
    <property type="molecule type" value="Genomic_DNA"/>
</dbReference>
<dbReference type="EMBL" id="CSAD01001141">
    <property type="protein sequence ID" value="COW89784.1"/>
    <property type="molecule type" value="Genomic_DNA"/>
</dbReference>
<dbReference type="EMBL" id="CNGE01000571">
    <property type="protein sequence ID" value="CKT00754.1"/>
    <property type="molecule type" value="Genomic_DNA"/>
</dbReference>
<evidence type="ECO:0000313" key="12">
    <source>
        <dbReference type="Proteomes" id="UP000048289"/>
    </source>
</evidence>
<dbReference type="Proteomes" id="UP000048289">
    <property type="component" value="Unassembled WGS sequence"/>
</dbReference>
<evidence type="ECO:0000313" key="13">
    <source>
        <dbReference type="Proteomes" id="UP000048948"/>
    </source>
</evidence>
<dbReference type="Proteomes" id="UP000044938">
    <property type="component" value="Unassembled WGS sequence"/>
</dbReference>
<evidence type="ECO:0000313" key="6">
    <source>
        <dbReference type="EMBL" id="COW99809.1"/>
    </source>
</evidence>
<dbReference type="Proteomes" id="UP000039021">
    <property type="component" value="Unassembled WGS sequence"/>
</dbReference>
<accession>A0A654U426</accession>
<keyword evidence="1" id="KW-1133">Transmembrane helix</keyword>
<dbReference type="Proteomes" id="UP000046680">
    <property type="component" value="Unassembled WGS sequence"/>
</dbReference>
<evidence type="ECO:0000256" key="1">
    <source>
        <dbReference type="SAM" id="Phobius"/>
    </source>
</evidence>
<dbReference type="Proteomes" id="UP000048948">
    <property type="component" value="Unassembled WGS sequence"/>
</dbReference>
<feature type="transmembrane region" description="Helical" evidence="1">
    <location>
        <begin position="20"/>
        <end position="47"/>
    </location>
</feature>
<dbReference type="AlphaFoldDB" id="A0A654U426"/>
<dbReference type="EMBL" id="CFOE01000600">
    <property type="protein sequence ID" value="CFE43634.1"/>
    <property type="molecule type" value="Genomic_DNA"/>
</dbReference>
<evidence type="ECO:0000313" key="4">
    <source>
        <dbReference type="EMBL" id="CKT00754.1"/>
    </source>
</evidence>
<keyword evidence="1" id="KW-0472">Membrane</keyword>
<dbReference type="EMBL" id="CSAJ01000638">
    <property type="protein sequence ID" value="COW99809.1"/>
    <property type="molecule type" value="Genomic_DNA"/>
</dbReference>
<evidence type="ECO:0000313" key="10">
    <source>
        <dbReference type="Proteomes" id="UP000045842"/>
    </source>
</evidence>
<evidence type="ECO:0000313" key="2">
    <source>
        <dbReference type="EMBL" id="CFE43634.1"/>
    </source>
</evidence>
<evidence type="ECO:0000313" key="5">
    <source>
        <dbReference type="EMBL" id="COW89784.1"/>
    </source>
</evidence>
<evidence type="ECO:0000313" key="11">
    <source>
        <dbReference type="Proteomes" id="UP000046680"/>
    </source>
</evidence>
<dbReference type="EMBL" id="CGCX01001422">
    <property type="protein sequence ID" value="CFR94481.1"/>
    <property type="molecule type" value="Genomic_DNA"/>
</dbReference>
<proteinExistence type="predicted"/>